<dbReference type="GO" id="GO:0000009">
    <property type="term" value="F:alpha-1,6-mannosyltransferase activity"/>
    <property type="evidence" value="ECO:0007669"/>
    <property type="project" value="InterPro"/>
</dbReference>
<evidence type="ECO:0000256" key="3">
    <source>
        <dbReference type="SAM" id="Phobius"/>
    </source>
</evidence>
<organism evidence="4 5">
    <name type="scientific">Dichotomopilus funicola</name>
    <dbReference type="NCBI Taxonomy" id="1934379"/>
    <lineage>
        <taxon>Eukaryota</taxon>
        <taxon>Fungi</taxon>
        <taxon>Dikarya</taxon>
        <taxon>Ascomycota</taxon>
        <taxon>Pezizomycotina</taxon>
        <taxon>Sordariomycetes</taxon>
        <taxon>Sordariomycetidae</taxon>
        <taxon>Sordariales</taxon>
        <taxon>Chaetomiaceae</taxon>
        <taxon>Dichotomopilus</taxon>
    </lineage>
</organism>
<evidence type="ECO:0000256" key="1">
    <source>
        <dbReference type="ARBA" id="ARBA00009003"/>
    </source>
</evidence>
<feature type="transmembrane region" description="Helical" evidence="3">
    <location>
        <begin position="32"/>
        <end position="52"/>
    </location>
</feature>
<reference evidence="4" key="1">
    <citation type="journal article" date="2023" name="Mol. Phylogenet. Evol.">
        <title>Genome-scale phylogeny and comparative genomics of the fungal order Sordariales.</title>
        <authorList>
            <person name="Hensen N."/>
            <person name="Bonometti L."/>
            <person name="Westerberg I."/>
            <person name="Brannstrom I.O."/>
            <person name="Guillou S."/>
            <person name="Cros-Aarteil S."/>
            <person name="Calhoun S."/>
            <person name="Haridas S."/>
            <person name="Kuo A."/>
            <person name="Mondo S."/>
            <person name="Pangilinan J."/>
            <person name="Riley R."/>
            <person name="LaButti K."/>
            <person name="Andreopoulos B."/>
            <person name="Lipzen A."/>
            <person name="Chen C."/>
            <person name="Yan M."/>
            <person name="Daum C."/>
            <person name="Ng V."/>
            <person name="Clum A."/>
            <person name="Steindorff A."/>
            <person name="Ohm R.A."/>
            <person name="Martin F."/>
            <person name="Silar P."/>
            <person name="Natvig D.O."/>
            <person name="Lalanne C."/>
            <person name="Gautier V."/>
            <person name="Ament-Velasquez S.L."/>
            <person name="Kruys A."/>
            <person name="Hutchinson M.I."/>
            <person name="Powell A.J."/>
            <person name="Barry K."/>
            <person name="Miller A.N."/>
            <person name="Grigoriev I.V."/>
            <person name="Debuchy R."/>
            <person name="Gladieux P."/>
            <person name="Hiltunen Thoren M."/>
            <person name="Johannesson H."/>
        </authorList>
    </citation>
    <scope>NUCLEOTIDE SEQUENCE</scope>
    <source>
        <strain evidence="4">CBS 141.50</strain>
    </source>
</reference>
<dbReference type="GO" id="GO:0006487">
    <property type="term" value="P:protein N-linked glycosylation"/>
    <property type="evidence" value="ECO:0007669"/>
    <property type="project" value="TreeGrafter"/>
</dbReference>
<dbReference type="AlphaFoldDB" id="A0AAN6V501"/>
<keyword evidence="4" id="KW-0808">Transferase</keyword>
<feature type="compositionally biased region" description="Basic and acidic residues" evidence="2">
    <location>
        <begin position="373"/>
        <end position="421"/>
    </location>
</feature>
<evidence type="ECO:0000256" key="2">
    <source>
        <dbReference type="SAM" id="MobiDB-lite"/>
    </source>
</evidence>
<reference evidence="4" key="2">
    <citation type="submission" date="2023-05" db="EMBL/GenBank/DDBJ databases">
        <authorList>
            <consortium name="Lawrence Berkeley National Laboratory"/>
            <person name="Steindorff A."/>
            <person name="Hensen N."/>
            <person name="Bonometti L."/>
            <person name="Westerberg I."/>
            <person name="Brannstrom I.O."/>
            <person name="Guillou S."/>
            <person name="Cros-Aarteil S."/>
            <person name="Calhoun S."/>
            <person name="Haridas S."/>
            <person name="Kuo A."/>
            <person name="Mondo S."/>
            <person name="Pangilinan J."/>
            <person name="Riley R."/>
            <person name="Labutti K."/>
            <person name="Andreopoulos B."/>
            <person name="Lipzen A."/>
            <person name="Chen C."/>
            <person name="Yanf M."/>
            <person name="Daum C."/>
            <person name="Ng V."/>
            <person name="Clum A."/>
            <person name="Ohm R."/>
            <person name="Martin F."/>
            <person name="Silar P."/>
            <person name="Natvig D."/>
            <person name="Lalanne C."/>
            <person name="Gautier V."/>
            <person name="Ament-Velasquez S.L."/>
            <person name="Kruys A."/>
            <person name="Hutchinson M.I."/>
            <person name="Powell A.J."/>
            <person name="Barry K."/>
            <person name="Miller A.N."/>
            <person name="Grigoriev I.V."/>
            <person name="Debuchy R."/>
            <person name="Gladieux P."/>
            <person name="Thoren M.H."/>
            <person name="Johannesson H."/>
        </authorList>
    </citation>
    <scope>NUCLEOTIDE SEQUENCE</scope>
    <source>
        <strain evidence="4">CBS 141.50</strain>
    </source>
</reference>
<dbReference type="Proteomes" id="UP001302676">
    <property type="component" value="Unassembled WGS sequence"/>
</dbReference>
<evidence type="ECO:0000313" key="4">
    <source>
        <dbReference type="EMBL" id="KAK4144574.1"/>
    </source>
</evidence>
<dbReference type="Pfam" id="PF04488">
    <property type="entry name" value="Gly_transf_sug"/>
    <property type="match status" value="1"/>
</dbReference>
<keyword evidence="3" id="KW-1133">Transmembrane helix</keyword>
<dbReference type="GO" id="GO:0000136">
    <property type="term" value="C:mannan polymerase complex"/>
    <property type="evidence" value="ECO:0007669"/>
    <property type="project" value="TreeGrafter"/>
</dbReference>
<evidence type="ECO:0000313" key="5">
    <source>
        <dbReference type="Proteomes" id="UP001302676"/>
    </source>
</evidence>
<protein>
    <submittedName>
        <fullName evidence="4">Nucleotide-diphospho-sugar transferase</fullName>
    </submittedName>
</protein>
<dbReference type="PANTHER" id="PTHR31834:SF8">
    <property type="entry name" value="TRANSFERASE, PUTATIVE (AFU_ORTHOLOGUE AFUA_6G14040)-RELATED"/>
    <property type="match status" value="1"/>
</dbReference>
<dbReference type="Gene3D" id="3.90.550.20">
    <property type="match status" value="1"/>
</dbReference>
<dbReference type="InterPro" id="IPR007577">
    <property type="entry name" value="GlycoTrfase_DXD_sugar-bd_CS"/>
</dbReference>
<keyword evidence="3" id="KW-0472">Membrane</keyword>
<sequence>MIAKIGSPLGAPSLAATAAQFRNRLPTQFRRALPIYIGAVCLILFIFNLNLFQSSGRVPLSRPTVSGANVPQVRGDFPKKIWQTWKVNPLKFEERDLNTARTWLAKNPDYRYEVLTDGNDLRYVEYHFGPDGFNRPDIVNFYRDLKAAIVKADLLRYMIMYAEGGLYADIDVEALKPIQKFVPERYAEKDIDMVIGVEIDEPDWRDHPILGPKSRSFCQWTFMCKPQLPVMMRLIEKIMSWLHGVAKEQGVSISDVDLDFDQIISGTGPSAFTEAIMIEMDLHKEDPRTKIDWDLFHDLGESRVVSRVLVLTVEAFAAGQGHSHSGNHEARAALVRHHYHASNWPSRHPRYSHPAYGEVERCNWNPDCRRKAEEEKKRKEKEEADKKKKEDEEAARKKKEEEEAAARKKKEEEEAAKDKGKAAGGNQNQQEKKSGWFT</sequence>
<accession>A0AAN6V501</accession>
<proteinExistence type="inferred from homology"/>
<keyword evidence="5" id="KW-1185">Reference proteome</keyword>
<dbReference type="EMBL" id="MU853576">
    <property type="protein sequence ID" value="KAK4144574.1"/>
    <property type="molecule type" value="Genomic_DNA"/>
</dbReference>
<gene>
    <name evidence="4" type="ORF">C8A04DRAFT_11373</name>
</gene>
<dbReference type="InterPro" id="IPR029044">
    <property type="entry name" value="Nucleotide-diphossugar_trans"/>
</dbReference>
<dbReference type="PANTHER" id="PTHR31834">
    <property type="entry name" value="INITIATION-SPECIFIC ALPHA-1,6-MANNOSYLTRANSFERASE"/>
    <property type="match status" value="1"/>
</dbReference>
<dbReference type="FunFam" id="3.90.550.20:FF:000004">
    <property type="entry name" value="Glycosyltransferase family 32 protein"/>
    <property type="match status" value="1"/>
</dbReference>
<comment type="similarity">
    <text evidence="1">Belongs to the glycosyltransferase 32 family.</text>
</comment>
<comment type="caution">
    <text evidence="4">The sequence shown here is derived from an EMBL/GenBank/DDBJ whole genome shotgun (WGS) entry which is preliminary data.</text>
</comment>
<dbReference type="RefSeq" id="XP_062637945.1">
    <property type="nucleotide sequence ID" value="XM_062776945.1"/>
</dbReference>
<keyword evidence="3" id="KW-0812">Transmembrane</keyword>
<dbReference type="GeneID" id="87813558"/>
<feature type="region of interest" description="Disordered" evidence="2">
    <location>
        <begin position="373"/>
        <end position="438"/>
    </location>
</feature>
<dbReference type="InterPro" id="IPR039367">
    <property type="entry name" value="Och1-like"/>
</dbReference>
<name>A0AAN6V501_9PEZI</name>
<dbReference type="SUPFAM" id="SSF53448">
    <property type="entry name" value="Nucleotide-diphospho-sugar transferases"/>
    <property type="match status" value="1"/>
</dbReference>